<evidence type="ECO:0000256" key="1">
    <source>
        <dbReference type="ARBA" id="ARBA00022443"/>
    </source>
</evidence>
<evidence type="ECO:0000259" key="3">
    <source>
        <dbReference type="PROSITE" id="PS50002"/>
    </source>
</evidence>
<dbReference type="PANTHER" id="PTHR22692">
    <property type="entry name" value="MYOSIN VII, XV"/>
    <property type="match status" value="1"/>
</dbReference>
<dbReference type="InterPro" id="IPR036028">
    <property type="entry name" value="SH3-like_dom_sf"/>
</dbReference>
<dbReference type="GeneID" id="113411941"/>
<organism evidence="4 5">
    <name type="scientific">Notechis scutatus</name>
    <name type="common">mainland tiger snake</name>
    <dbReference type="NCBI Taxonomy" id="8663"/>
    <lineage>
        <taxon>Eukaryota</taxon>
        <taxon>Metazoa</taxon>
        <taxon>Chordata</taxon>
        <taxon>Craniata</taxon>
        <taxon>Vertebrata</taxon>
        <taxon>Euteleostomi</taxon>
        <taxon>Lepidosauria</taxon>
        <taxon>Squamata</taxon>
        <taxon>Bifurcata</taxon>
        <taxon>Unidentata</taxon>
        <taxon>Episquamata</taxon>
        <taxon>Toxicofera</taxon>
        <taxon>Serpentes</taxon>
        <taxon>Colubroidea</taxon>
        <taxon>Elapidae</taxon>
        <taxon>Hydrophiinae</taxon>
        <taxon>Notechis</taxon>
    </lineage>
</organism>
<dbReference type="SUPFAM" id="SSF50044">
    <property type="entry name" value="SH3-domain"/>
    <property type="match status" value="1"/>
</dbReference>
<gene>
    <name evidence="5" type="primary">LOC113411941</name>
</gene>
<proteinExistence type="predicted"/>
<evidence type="ECO:0000313" key="5">
    <source>
        <dbReference type="RefSeq" id="XP_026523038.1"/>
    </source>
</evidence>
<reference evidence="5" key="1">
    <citation type="submission" date="2025-08" db="UniProtKB">
        <authorList>
            <consortium name="RefSeq"/>
        </authorList>
    </citation>
    <scope>IDENTIFICATION</scope>
</reference>
<keyword evidence="4" id="KW-1185">Reference proteome</keyword>
<protein>
    <submittedName>
        <fullName evidence="5">Unconventional myosin-XVB-like</fullName>
    </submittedName>
</protein>
<accession>A0A6J1U337</accession>
<dbReference type="InterPro" id="IPR001452">
    <property type="entry name" value="SH3_domain"/>
</dbReference>
<dbReference type="RefSeq" id="XP_026523038.1">
    <property type="nucleotide sequence ID" value="XM_026667253.1"/>
</dbReference>
<dbReference type="KEGG" id="nss:113411941"/>
<dbReference type="AlphaFoldDB" id="A0A6J1U337"/>
<evidence type="ECO:0000313" key="4">
    <source>
        <dbReference type="Proteomes" id="UP000504612"/>
    </source>
</evidence>
<dbReference type="InterPro" id="IPR011993">
    <property type="entry name" value="PH-like_dom_sf"/>
</dbReference>
<sequence length="253" mass="28597">MDGSSITEEGIKKRIVVAARDNWASYFSRLFPVKGENGSDVQILGVSHRGLQLLKKSKDASFSSEHLKILCSFSYADVLSLELISRNILQFSLKNEQLILHSQKAQQIKATVEIFLKELKQDSNYVIAMRNYVTDDKSLLNFKKGDFIRLLPMKGLEPGWQFGSIGGRSGLFPSGMVQVVAAPDYLNLHMNQQEEVRTGWKKNTQEKIVNKENSAPSTESEVTRPSTPINSLDICHYTMTEFAMAHFREAQFM</sequence>
<dbReference type="InterPro" id="IPR051567">
    <property type="entry name" value="Unconventional_Myosin_ATPase"/>
</dbReference>
<keyword evidence="1 2" id="KW-0728">SH3 domain</keyword>
<dbReference type="Proteomes" id="UP000504612">
    <property type="component" value="Unplaced"/>
</dbReference>
<feature type="domain" description="SH3" evidence="3">
    <location>
        <begin position="121"/>
        <end position="182"/>
    </location>
</feature>
<dbReference type="Gene3D" id="2.30.29.30">
    <property type="entry name" value="Pleckstrin-homology domain (PH domain)/Phosphotyrosine-binding domain (PTB)"/>
    <property type="match status" value="1"/>
</dbReference>
<evidence type="ECO:0000256" key="2">
    <source>
        <dbReference type="PROSITE-ProRule" id="PRU00192"/>
    </source>
</evidence>
<dbReference type="Gene3D" id="2.30.30.40">
    <property type="entry name" value="SH3 Domains"/>
    <property type="match status" value="1"/>
</dbReference>
<dbReference type="Pfam" id="PF07653">
    <property type="entry name" value="SH3_2"/>
    <property type="match status" value="1"/>
</dbReference>
<dbReference type="PROSITE" id="PS50002">
    <property type="entry name" value="SH3"/>
    <property type="match status" value="1"/>
</dbReference>
<name>A0A6J1U337_9SAUR</name>
<dbReference type="PANTHER" id="PTHR22692:SF16">
    <property type="entry name" value="MYOSIN XVB"/>
    <property type="match status" value="1"/>
</dbReference>
<dbReference type="SMART" id="SM00326">
    <property type="entry name" value="SH3"/>
    <property type="match status" value="1"/>
</dbReference>